<proteinExistence type="predicted"/>
<dbReference type="STRING" id="483218.BACPEC_00637"/>
<reference evidence="2 3" key="2">
    <citation type="submission" date="2008-11" db="EMBL/GenBank/DDBJ databases">
        <authorList>
            <person name="Fulton L."/>
            <person name="Clifton S."/>
            <person name="Fulton B."/>
            <person name="Xu J."/>
            <person name="Minx P."/>
            <person name="Pepin K.H."/>
            <person name="Johnson M."/>
            <person name="Bhonagiri V."/>
            <person name="Nash W.E."/>
            <person name="Mardis E.R."/>
            <person name="Wilson R.K."/>
        </authorList>
    </citation>
    <scope>NUCLEOTIDE SEQUENCE [LARGE SCALE GENOMIC DNA]</scope>
    <source>
        <strain evidence="2 3">ATCC 43243</strain>
    </source>
</reference>
<keyword evidence="3" id="KW-1185">Reference proteome</keyword>
<evidence type="ECO:0000313" key="2">
    <source>
        <dbReference type="EMBL" id="EEC58505.1"/>
    </source>
</evidence>
<evidence type="ECO:0000256" key="1">
    <source>
        <dbReference type="SAM" id="SignalP"/>
    </source>
</evidence>
<feature type="signal peptide" evidence="1">
    <location>
        <begin position="1"/>
        <end position="25"/>
    </location>
</feature>
<name>B7APN1_9FIRM</name>
<protein>
    <recommendedName>
        <fullName evidence="4">Ig-like domain-containing protein</fullName>
    </recommendedName>
</protein>
<dbReference type="EMBL" id="ABVQ01000034">
    <property type="protein sequence ID" value="EEC58505.1"/>
    <property type="molecule type" value="Genomic_DNA"/>
</dbReference>
<keyword evidence="1" id="KW-0732">Signal</keyword>
<comment type="caution">
    <text evidence="2">The sequence shown here is derived from an EMBL/GenBank/DDBJ whole genome shotgun (WGS) entry which is preliminary data.</text>
</comment>
<accession>B7APN1</accession>
<reference evidence="2 3" key="1">
    <citation type="submission" date="2008-11" db="EMBL/GenBank/DDBJ databases">
        <title>Draft genome sequence of Bacteroides pectinophilus (ATCC 43243).</title>
        <authorList>
            <person name="Sudarsanam P."/>
            <person name="Ley R."/>
            <person name="Guruge J."/>
            <person name="Turnbaugh P.J."/>
            <person name="Mahowald M."/>
            <person name="Liep D."/>
            <person name="Gordon J."/>
        </authorList>
    </citation>
    <scope>NUCLEOTIDE SEQUENCE [LARGE SCALE GENOMIC DNA]</scope>
    <source>
        <strain evidence="2 3">ATCC 43243</strain>
    </source>
</reference>
<dbReference type="HOGENOM" id="CLU_243212_0_0_9"/>
<gene>
    <name evidence="2" type="ORF">BACPEC_00637</name>
</gene>
<dbReference type="Proteomes" id="UP000003136">
    <property type="component" value="Unassembled WGS sequence"/>
</dbReference>
<feature type="chain" id="PRO_5002853953" description="Ig-like domain-containing protein" evidence="1">
    <location>
        <begin position="26"/>
        <end position="1629"/>
    </location>
</feature>
<dbReference type="InterPro" id="IPR011050">
    <property type="entry name" value="Pectin_lyase_fold/virulence"/>
</dbReference>
<organism evidence="2 3">
    <name type="scientific">[Bacteroides] pectinophilus ATCC 43243</name>
    <dbReference type="NCBI Taxonomy" id="483218"/>
    <lineage>
        <taxon>Bacteria</taxon>
        <taxon>Bacillati</taxon>
        <taxon>Bacillota</taxon>
        <taxon>Clostridia</taxon>
        <taxon>Eubacteriales</taxon>
    </lineage>
</organism>
<evidence type="ECO:0008006" key="4">
    <source>
        <dbReference type="Google" id="ProtNLM"/>
    </source>
</evidence>
<dbReference type="SUPFAM" id="SSF51126">
    <property type="entry name" value="Pectin lyase-like"/>
    <property type="match status" value="1"/>
</dbReference>
<sequence length="1629" mass="172286">MKKRVLSMFMALALCLTLLPAPALADELGPVDGTSTVETAGADAEAEAKAKAGAEAVAAVQAQIDALPDADELPAMDDDEVLAAYMAIQEAYDAYDALTAEQQTQITGAECFEALFGWFNGQIAPLADVTINPDGADANGDIIKDTSFDRTGPVLTENDTTLSGKYYIVQGNITISGDLTVDGSKDGGLVLCQGATLTVNGALIHSGGNAFYIYGQSNNGANVGELIINNSNGDGAAIRSESGSAPRLGISSGKVTINGGSSKKLVDNVELYSTKPIHEGVLDGEAKSPSEWGASSISGVELVLDYCEHHNAVYTPSGDTQHIKSCKQCGFNTGNTTLKANCGNNGSEGSVSVGDGGHRQKCPCGNTFGDVIPHTVETVPTHSKEHHVSGCQYCDYTSGSPETHEWDSTTGECTKCHFKPIAQGTWLSIHDSLQEAMDEASEITGAKALVTLYSEASGNTAIDDGFVFNYPDKTITLDMAGHSLEHQGNPIITVEAGTLKITGAATISQTATSQELVAPAIEVTGGELIFEDTLNVTGSAQNLSAAPAILVKGGTVTFEKDVTATAAENEGSSTLTNPAIAPAVKVTDGKLIFNGKLTATGGLGGVPRNTRPCEPAVYAEGGELEFNGDLDLNGGLTITGSAELTKGLTQGAFKVDYDSQTVNGKQLSVKGSSVYAKVSALLAENHVCVKTESLVEGKEKEYANTRAYTCSDNVTIVKHEHEWKLDSQYPHLHSCACGKSENHEYDSSTGKCKICQSECSHKGVDNDGTCFTCKAQMLVKIENGGKTTYGTDFKSAMNAAENGTTVTLLANIEWGITPQSRAEITGDGKIVTLDLNGHTITGGWIDIGDNNKPTSCTLKIIGEGGHESLDGVGGYSGVSPKATLDLSEWEGGTISAINISDSSNYEAETREAAVIVGPNAGTIGKLTFGNNQLDELKKTKLSGGSFNEIWAANHQPVKLGELLADGYAYQNEDGSYVEYTKTLQGASISNVKVVKCLHPDMKPDATTGVATCEYCGKSGKFAASVDGNLYTADQWKDAFKAWLGDAEDEKANGILKLYTDYEAEAADATWSVGYRPNGNTLDLNGHMMSVKDDGAFKPTNNMHLTVTDGTERGQITNILLDGSQRGSFTLENGFVGNLKMTGGAVVALKGGSVDELDVQNCSANTNLSIQGGSLGQLNIEDWAEGMHVSATGGSLGAYDLPSGKILADVLDHQYYATGTSLDKRVDAAAQNWEKFDIKQAPHDFRSTSNAANVPINGSIPFMVASPGENVGVYEVKWYRRTNSGAEHMTENRVADVKVGDRLDVFCVITGLDRPNGAMQWQVAVKDYTINVVPANLKDDRTVITQKPDTGNTGNSSDNRLVVTPFSFSAFSDVEYKFEVTYNGQPLELDKDYTIKDSSNKAKNAGTHTLTIEGIGNYTGEKSVTWTLEPYELSVKNLCPAKIEKIYDGTDAVTDSTNGIDALAGFMLDSKNPRNPILSTLDNLNLDKSDYQLSNMKFDSAEAGDRTFTGTMTLTSGGNFVFADGSRVMQIEYGSSGGRQLVFIGSASIAAPAAKALQVANNHAATYTVDLSALLPALEAPREYGAVTYGAPTINLSSGYYAVGTARIENGKLILPIQKMTWKPSALWAQ</sequence>
<evidence type="ECO:0000313" key="3">
    <source>
        <dbReference type="Proteomes" id="UP000003136"/>
    </source>
</evidence>